<organism evidence="2 3">
    <name type="scientific">Haematococcus lacustris</name>
    <name type="common">Green alga</name>
    <name type="synonym">Haematococcus pluvialis</name>
    <dbReference type="NCBI Taxonomy" id="44745"/>
    <lineage>
        <taxon>Eukaryota</taxon>
        <taxon>Viridiplantae</taxon>
        <taxon>Chlorophyta</taxon>
        <taxon>core chlorophytes</taxon>
        <taxon>Chlorophyceae</taxon>
        <taxon>CS clade</taxon>
        <taxon>Chlamydomonadales</taxon>
        <taxon>Haematococcaceae</taxon>
        <taxon>Haematococcus</taxon>
    </lineage>
</organism>
<reference evidence="2 3" key="1">
    <citation type="submission" date="2020-02" db="EMBL/GenBank/DDBJ databases">
        <title>Draft genome sequence of Haematococcus lacustris strain NIES-144.</title>
        <authorList>
            <person name="Morimoto D."/>
            <person name="Nakagawa S."/>
            <person name="Yoshida T."/>
            <person name="Sawayama S."/>
        </authorList>
    </citation>
    <scope>NUCLEOTIDE SEQUENCE [LARGE SCALE GENOMIC DNA]</scope>
    <source>
        <strain evidence="2 3">NIES-144</strain>
    </source>
</reference>
<feature type="compositionally biased region" description="Basic and acidic residues" evidence="1">
    <location>
        <begin position="62"/>
        <end position="71"/>
    </location>
</feature>
<protein>
    <submittedName>
        <fullName evidence="2">Uncharacterized protein</fullName>
    </submittedName>
</protein>
<keyword evidence="3" id="KW-1185">Reference proteome</keyword>
<dbReference type="Proteomes" id="UP000485058">
    <property type="component" value="Unassembled WGS sequence"/>
</dbReference>
<dbReference type="AlphaFoldDB" id="A0A699YRP0"/>
<evidence type="ECO:0000256" key="1">
    <source>
        <dbReference type="SAM" id="MobiDB-lite"/>
    </source>
</evidence>
<feature type="region of interest" description="Disordered" evidence="1">
    <location>
        <begin position="41"/>
        <end position="71"/>
    </location>
</feature>
<sequence>MAVIITTSHFAHQYWLPESMQMICLFSSTLSELPTQHVPHTVWPAPSHGHHNWPATATGHGSRVESHPPAP</sequence>
<gene>
    <name evidence="2" type="ORF">HaLaN_00276</name>
</gene>
<evidence type="ECO:0000313" key="2">
    <source>
        <dbReference type="EMBL" id="GFH05762.1"/>
    </source>
</evidence>
<proteinExistence type="predicted"/>
<dbReference type="EMBL" id="BLLF01000008">
    <property type="protein sequence ID" value="GFH05762.1"/>
    <property type="molecule type" value="Genomic_DNA"/>
</dbReference>
<comment type="caution">
    <text evidence="2">The sequence shown here is derived from an EMBL/GenBank/DDBJ whole genome shotgun (WGS) entry which is preliminary data.</text>
</comment>
<evidence type="ECO:0000313" key="3">
    <source>
        <dbReference type="Proteomes" id="UP000485058"/>
    </source>
</evidence>
<name>A0A699YRP0_HAELA</name>
<accession>A0A699YRP0</accession>